<organism evidence="2 3">
    <name type="scientific">Zostera marina</name>
    <name type="common">Eelgrass</name>
    <dbReference type="NCBI Taxonomy" id="29655"/>
    <lineage>
        <taxon>Eukaryota</taxon>
        <taxon>Viridiplantae</taxon>
        <taxon>Streptophyta</taxon>
        <taxon>Embryophyta</taxon>
        <taxon>Tracheophyta</taxon>
        <taxon>Spermatophyta</taxon>
        <taxon>Magnoliopsida</taxon>
        <taxon>Liliopsida</taxon>
        <taxon>Zosteraceae</taxon>
        <taxon>Zostera</taxon>
    </lineage>
</organism>
<gene>
    <name evidence="2" type="ORF">ZOSMA_41G00270</name>
</gene>
<name>A0A0K9P2J3_ZOSMR</name>
<dbReference type="Pfam" id="PF07714">
    <property type="entry name" value="PK_Tyr_Ser-Thr"/>
    <property type="match status" value="1"/>
</dbReference>
<dbReference type="InterPro" id="IPR001245">
    <property type="entry name" value="Ser-Thr/Tyr_kinase_cat_dom"/>
</dbReference>
<protein>
    <recommendedName>
        <fullName evidence="1">Serine-threonine/tyrosine-protein kinase catalytic domain-containing protein</fullName>
    </recommendedName>
</protein>
<dbReference type="GO" id="GO:0004672">
    <property type="term" value="F:protein kinase activity"/>
    <property type="evidence" value="ECO:0007669"/>
    <property type="project" value="InterPro"/>
</dbReference>
<evidence type="ECO:0000313" key="3">
    <source>
        <dbReference type="Proteomes" id="UP000036987"/>
    </source>
</evidence>
<dbReference type="STRING" id="29655.A0A0K9P2J3"/>
<evidence type="ECO:0000259" key="1">
    <source>
        <dbReference type="Pfam" id="PF07714"/>
    </source>
</evidence>
<dbReference type="SUPFAM" id="SSF56112">
    <property type="entry name" value="Protein kinase-like (PK-like)"/>
    <property type="match status" value="1"/>
</dbReference>
<reference evidence="3" key="1">
    <citation type="journal article" date="2016" name="Nature">
        <title>The genome of the seagrass Zostera marina reveals angiosperm adaptation to the sea.</title>
        <authorList>
            <person name="Olsen J.L."/>
            <person name="Rouze P."/>
            <person name="Verhelst B."/>
            <person name="Lin Y.-C."/>
            <person name="Bayer T."/>
            <person name="Collen J."/>
            <person name="Dattolo E."/>
            <person name="De Paoli E."/>
            <person name="Dittami S."/>
            <person name="Maumus F."/>
            <person name="Michel G."/>
            <person name="Kersting A."/>
            <person name="Lauritano C."/>
            <person name="Lohaus R."/>
            <person name="Toepel M."/>
            <person name="Tonon T."/>
            <person name="Vanneste K."/>
            <person name="Amirebrahimi M."/>
            <person name="Brakel J."/>
            <person name="Bostroem C."/>
            <person name="Chovatia M."/>
            <person name="Grimwood J."/>
            <person name="Jenkins J.W."/>
            <person name="Jueterbock A."/>
            <person name="Mraz A."/>
            <person name="Stam W.T."/>
            <person name="Tice H."/>
            <person name="Bornberg-Bauer E."/>
            <person name="Green P.J."/>
            <person name="Pearson G.A."/>
            <person name="Procaccini G."/>
            <person name="Duarte C.M."/>
            <person name="Schmutz J."/>
            <person name="Reusch T.B.H."/>
            <person name="Van de Peer Y."/>
        </authorList>
    </citation>
    <scope>NUCLEOTIDE SEQUENCE [LARGE SCALE GENOMIC DNA]</scope>
    <source>
        <strain evidence="3">cv. Finnish</strain>
    </source>
</reference>
<feature type="domain" description="Serine-threonine/tyrosine-protein kinase catalytic" evidence="1">
    <location>
        <begin position="1"/>
        <end position="46"/>
    </location>
</feature>
<keyword evidence="3" id="KW-1185">Reference proteome</keyword>
<comment type="caution">
    <text evidence="2">The sequence shown here is derived from an EMBL/GenBank/DDBJ whole genome shotgun (WGS) entry which is preliminary data.</text>
</comment>
<dbReference type="OMA" id="YMIGNIN"/>
<proteinExistence type="predicted"/>
<accession>A0A0K9P2J3</accession>
<dbReference type="PANTHER" id="PTHR27006">
    <property type="entry name" value="PROMASTIGOTE SURFACE ANTIGEN PROTEIN PSA"/>
    <property type="match status" value="1"/>
</dbReference>
<evidence type="ECO:0000313" key="2">
    <source>
        <dbReference type="EMBL" id="KMZ63184.1"/>
    </source>
</evidence>
<dbReference type="AlphaFoldDB" id="A0A0K9P2J3"/>
<dbReference type="Proteomes" id="UP000036987">
    <property type="component" value="Unassembled WGS sequence"/>
</dbReference>
<dbReference type="PANTHER" id="PTHR27006:SF606">
    <property type="entry name" value="INTERLEUKIN-1 RECEPTOR-ASSOCIATED KINASE 4"/>
    <property type="match status" value="1"/>
</dbReference>
<dbReference type="OrthoDB" id="4062651at2759"/>
<sequence length="126" mass="14194">MVPEYVKRDHFSSKSDVYNFGILILELVSGQMNNNNDDDDDLLTYVWPKKSISNIVDSTMDNNYPMNEAPRCIEIGLLYLQETSEDRIPMSIVMVMLSGYSATFNAPSKLAFLSRTVGDISIVLSD</sequence>
<dbReference type="Gene3D" id="1.10.510.10">
    <property type="entry name" value="Transferase(Phosphotransferase) domain 1"/>
    <property type="match status" value="1"/>
</dbReference>
<dbReference type="InterPro" id="IPR011009">
    <property type="entry name" value="Kinase-like_dom_sf"/>
</dbReference>
<dbReference type="EMBL" id="LFYR01001258">
    <property type="protein sequence ID" value="KMZ63184.1"/>
    <property type="molecule type" value="Genomic_DNA"/>
</dbReference>